<dbReference type="KEGG" id="rsz:108856502"/>
<dbReference type="InterPro" id="IPR025757">
    <property type="entry name" value="MIP1_Leuzipper"/>
</dbReference>
<reference evidence="6" key="2">
    <citation type="submission" date="2025-08" db="UniProtKB">
        <authorList>
            <consortium name="RefSeq"/>
        </authorList>
    </citation>
    <scope>IDENTIFICATION</scope>
    <source>
        <tissue evidence="6">Leaf</tissue>
    </source>
</reference>
<dbReference type="PANTHER" id="PTHR23054">
    <property type="entry name" value="TERNARY COMPLEX FACTOR MIP1, LEUCINE-ZIPPER-RELATED"/>
    <property type="match status" value="1"/>
</dbReference>
<reference evidence="5" key="1">
    <citation type="journal article" date="2019" name="Database">
        <title>The radish genome database (RadishGD): an integrated information resource for radish genomics.</title>
        <authorList>
            <person name="Yu H.J."/>
            <person name="Baek S."/>
            <person name="Lee Y.J."/>
            <person name="Cho A."/>
            <person name="Mun J.H."/>
        </authorList>
    </citation>
    <scope>NUCLEOTIDE SEQUENCE [LARGE SCALE GENOMIC DNA]</scope>
    <source>
        <strain evidence="5">cv. WK10039</strain>
    </source>
</reference>
<evidence type="ECO:0000259" key="4">
    <source>
        <dbReference type="Pfam" id="PF14389"/>
    </source>
</evidence>
<dbReference type="RefSeq" id="XP_018485813.1">
    <property type="nucleotide sequence ID" value="XM_018630311.2"/>
</dbReference>
<evidence type="ECO:0000256" key="2">
    <source>
        <dbReference type="SAM" id="MobiDB-lite"/>
    </source>
</evidence>
<dbReference type="Proteomes" id="UP000504610">
    <property type="component" value="Chromosome 5"/>
</dbReference>
<proteinExistence type="predicted"/>
<accession>A0A6J0NQ53</accession>
<dbReference type="InterPro" id="IPR006869">
    <property type="entry name" value="DUF547"/>
</dbReference>
<dbReference type="AlphaFoldDB" id="A0A6J0NQ53"/>
<evidence type="ECO:0000259" key="3">
    <source>
        <dbReference type="Pfam" id="PF04784"/>
    </source>
</evidence>
<gene>
    <name evidence="6" type="primary">LOC108856502</name>
</gene>
<organism evidence="5 6">
    <name type="scientific">Raphanus sativus</name>
    <name type="common">Radish</name>
    <name type="synonym">Raphanus raphanistrum var. sativus</name>
    <dbReference type="NCBI Taxonomy" id="3726"/>
    <lineage>
        <taxon>Eukaryota</taxon>
        <taxon>Viridiplantae</taxon>
        <taxon>Streptophyta</taxon>
        <taxon>Embryophyta</taxon>
        <taxon>Tracheophyta</taxon>
        <taxon>Spermatophyta</taxon>
        <taxon>Magnoliopsida</taxon>
        <taxon>eudicotyledons</taxon>
        <taxon>Gunneridae</taxon>
        <taxon>Pentapetalae</taxon>
        <taxon>rosids</taxon>
        <taxon>malvids</taxon>
        <taxon>Brassicales</taxon>
        <taxon>Brassicaceae</taxon>
        <taxon>Brassiceae</taxon>
        <taxon>Raphanus</taxon>
    </lineage>
</organism>
<keyword evidence="1" id="KW-0175">Coiled coil</keyword>
<feature type="domain" description="DUF547" evidence="3">
    <location>
        <begin position="345"/>
        <end position="477"/>
    </location>
</feature>
<protein>
    <submittedName>
        <fullName evidence="6">Uncharacterized protein LOC108856502</fullName>
    </submittedName>
</protein>
<sequence>MVMTAKLQSLRMYHSQVLKSKSERCQESTSDESFPYRYQLEEDVKRLQLQLQEEIELHTFLENIMEKEPWELSSSSCSVPHPAQELLSHIATLETAVTKLEQEMMSLNFQLSQERNERRLAEYHLTHSASPPNSSSSLRYLNHSDSELHQSAEDNPCQNQDSSSESSHAESTVEKTLESRDEFLEKRLMRKTNAKKLPKFLWDHPNLLSEEMVRCMKNIYMSLADQTKASSNESQLSPVSVSVSPRGHLSSSSSWWPSTERSKISSWVQSPQIDIQSHNDVLAAGNVFDPYRVRGKLSWAEIGNYSLASEVSWMSVGKKQLEYASGALRRFRTLVEQLARVNPIHLSCDEKLAFWINVYNALIMHAYLAYGVPKSDMKLFSLMQKAAYTVGGHSYTAATMEYVILKMKPPVHRPQIALLLAINKLKVSEEQRKASIDTHEPLLSFALSCGMYSSPAVRIYTAKGVKEELLEAQREFIQASVGLSSKGKLLVPKMLHCYAKSVVEDSNLGVWISKYLPPHQAAFVEQCISQRRRQSLLSSRNCGILPFDSRFRYLFLPDNNNNSV</sequence>
<feature type="compositionally biased region" description="Basic and acidic residues" evidence="2">
    <location>
        <begin position="167"/>
        <end position="178"/>
    </location>
</feature>
<dbReference type="GeneID" id="108856502"/>
<evidence type="ECO:0000256" key="1">
    <source>
        <dbReference type="SAM" id="Coils"/>
    </source>
</evidence>
<evidence type="ECO:0000313" key="5">
    <source>
        <dbReference type="Proteomes" id="UP000504610"/>
    </source>
</evidence>
<feature type="region of interest" description="Disordered" evidence="2">
    <location>
        <begin position="146"/>
        <end position="178"/>
    </location>
</feature>
<dbReference type="OrthoDB" id="418495at2759"/>
<feature type="coiled-coil region" evidence="1">
    <location>
        <begin position="83"/>
        <end position="117"/>
    </location>
</feature>
<feature type="domain" description="Ternary complex factor MIP1 leucine-zipper" evidence="4">
    <location>
        <begin position="36"/>
        <end position="114"/>
    </location>
</feature>
<name>A0A6J0NQ53_RAPSA</name>
<dbReference type="PANTHER" id="PTHR23054:SF73">
    <property type="entry name" value="DUF547 DOMAIN-CONTAINING PROTEIN"/>
    <property type="match status" value="1"/>
</dbReference>
<dbReference type="Pfam" id="PF14389">
    <property type="entry name" value="Lzipper-MIP1"/>
    <property type="match status" value="1"/>
</dbReference>
<evidence type="ECO:0000313" key="6">
    <source>
        <dbReference type="RefSeq" id="XP_018485813.1"/>
    </source>
</evidence>
<dbReference type="Pfam" id="PF04784">
    <property type="entry name" value="DUF547"/>
    <property type="match status" value="1"/>
</dbReference>
<keyword evidence="5" id="KW-1185">Reference proteome</keyword>